<comment type="caution">
    <text evidence="1">The sequence shown here is derived from an EMBL/GenBank/DDBJ whole genome shotgun (WGS) entry which is preliminary data.</text>
</comment>
<dbReference type="EMBL" id="QYBB01000043">
    <property type="protein sequence ID" value="RYC29679.1"/>
    <property type="molecule type" value="Genomic_DNA"/>
</dbReference>
<reference evidence="1 2" key="1">
    <citation type="submission" date="2018-12" db="EMBL/GenBank/DDBJ databases">
        <authorList>
            <person name="Grouzdev D.S."/>
            <person name="Krutkina M.S."/>
        </authorList>
    </citation>
    <scope>NUCLEOTIDE SEQUENCE [LARGE SCALE GENOMIC DNA]</scope>
    <source>
        <strain evidence="1 2">RmlP026</strain>
    </source>
</reference>
<dbReference type="RefSeq" id="WP_129229170.1">
    <property type="nucleotide sequence ID" value="NZ_QYBB01000043.1"/>
</dbReference>
<evidence type="ECO:0000313" key="1">
    <source>
        <dbReference type="EMBL" id="RYC29679.1"/>
    </source>
</evidence>
<organism evidence="1 2">
    <name type="scientific">Lichenibacterium minor</name>
    <dbReference type="NCBI Taxonomy" id="2316528"/>
    <lineage>
        <taxon>Bacteria</taxon>
        <taxon>Pseudomonadati</taxon>
        <taxon>Pseudomonadota</taxon>
        <taxon>Alphaproteobacteria</taxon>
        <taxon>Hyphomicrobiales</taxon>
        <taxon>Lichenihabitantaceae</taxon>
        <taxon>Lichenibacterium</taxon>
    </lineage>
</organism>
<sequence>MSLHATSSAVVRFPPRLRVVPKWEKTTSALDALLSAGTIDDRQHAAGLAYGRLRRRYEDGIVWARLRRSPMSDDAWVAVKRDHAALIRAAGAERFVLDRLCLDDDAPLRCEVERVRVALGRMIRPHCQCIPSGQTRF</sequence>
<dbReference type="Proteomes" id="UP000290759">
    <property type="component" value="Unassembled WGS sequence"/>
</dbReference>
<dbReference type="AlphaFoldDB" id="A0A4Q2TZV1"/>
<proteinExistence type="predicted"/>
<dbReference type="OrthoDB" id="9907228at2"/>
<name>A0A4Q2TZV1_9HYPH</name>
<gene>
    <name evidence="1" type="ORF">D3273_22655</name>
</gene>
<accession>A0A4Q2TZV1</accession>
<reference evidence="1 2" key="2">
    <citation type="submission" date="2019-02" db="EMBL/GenBank/DDBJ databases">
        <title>'Lichenibacterium ramalinii' gen. nov. sp. nov., 'Lichenibacterium minor' gen. nov. sp. nov.</title>
        <authorList>
            <person name="Pankratov T."/>
        </authorList>
    </citation>
    <scope>NUCLEOTIDE SEQUENCE [LARGE SCALE GENOMIC DNA]</scope>
    <source>
        <strain evidence="1 2">RmlP026</strain>
    </source>
</reference>
<keyword evidence="2" id="KW-1185">Reference proteome</keyword>
<protein>
    <submittedName>
        <fullName evidence="1">Uncharacterized protein</fullName>
    </submittedName>
</protein>
<evidence type="ECO:0000313" key="2">
    <source>
        <dbReference type="Proteomes" id="UP000290759"/>
    </source>
</evidence>